<reference evidence="3" key="1">
    <citation type="journal article" date="2020" name="Stud. Mycol.">
        <title>101 Dothideomycetes genomes: a test case for predicting lifestyles and emergence of pathogens.</title>
        <authorList>
            <person name="Haridas S."/>
            <person name="Albert R."/>
            <person name="Binder M."/>
            <person name="Bloem J."/>
            <person name="Labutti K."/>
            <person name="Salamov A."/>
            <person name="Andreopoulos B."/>
            <person name="Baker S."/>
            <person name="Barry K."/>
            <person name="Bills G."/>
            <person name="Bluhm B."/>
            <person name="Cannon C."/>
            <person name="Castanera R."/>
            <person name="Culley D."/>
            <person name="Daum C."/>
            <person name="Ezra D."/>
            <person name="Gonzalez J."/>
            <person name="Henrissat B."/>
            <person name="Kuo A."/>
            <person name="Liang C."/>
            <person name="Lipzen A."/>
            <person name="Lutzoni F."/>
            <person name="Magnuson J."/>
            <person name="Mondo S."/>
            <person name="Nolan M."/>
            <person name="Ohm R."/>
            <person name="Pangilinan J."/>
            <person name="Park H.-J."/>
            <person name="Ramirez L."/>
            <person name="Alfaro M."/>
            <person name="Sun H."/>
            <person name="Tritt A."/>
            <person name="Yoshinaga Y."/>
            <person name="Zwiers L.-H."/>
            <person name="Turgeon B."/>
            <person name="Goodwin S."/>
            <person name="Spatafora J."/>
            <person name="Crous P."/>
            <person name="Grigoriev I."/>
        </authorList>
    </citation>
    <scope>NUCLEOTIDE SEQUENCE</scope>
    <source>
        <strain evidence="3">CBS 175.79</strain>
    </source>
</reference>
<dbReference type="Proteomes" id="UP000799778">
    <property type="component" value="Unassembled WGS sequence"/>
</dbReference>
<feature type="transmembrane region" description="Helical" evidence="1">
    <location>
        <begin position="215"/>
        <end position="236"/>
    </location>
</feature>
<accession>A0A6A5XYJ1</accession>
<dbReference type="PANTHER" id="PTHR35043:SF7">
    <property type="entry name" value="TRANSCRIPTION FACTOR DOMAIN-CONTAINING PROTEIN"/>
    <property type="match status" value="1"/>
</dbReference>
<dbReference type="RefSeq" id="XP_033386049.1">
    <property type="nucleotide sequence ID" value="XM_033527555.1"/>
</dbReference>
<dbReference type="EMBL" id="ML978068">
    <property type="protein sequence ID" value="KAF2017710.1"/>
    <property type="molecule type" value="Genomic_DNA"/>
</dbReference>
<feature type="signal peptide" evidence="2">
    <location>
        <begin position="1"/>
        <end position="16"/>
    </location>
</feature>
<dbReference type="AlphaFoldDB" id="A0A6A5XYJ1"/>
<gene>
    <name evidence="3" type="ORF">BU24DRAFT_420757</name>
</gene>
<evidence type="ECO:0000313" key="4">
    <source>
        <dbReference type="Proteomes" id="UP000799778"/>
    </source>
</evidence>
<evidence type="ECO:0000256" key="2">
    <source>
        <dbReference type="SAM" id="SignalP"/>
    </source>
</evidence>
<keyword evidence="4" id="KW-1185">Reference proteome</keyword>
<feature type="transmembrane region" description="Helical" evidence="1">
    <location>
        <begin position="510"/>
        <end position="530"/>
    </location>
</feature>
<keyword evidence="1" id="KW-0472">Membrane</keyword>
<keyword evidence="1" id="KW-0812">Transmembrane</keyword>
<feature type="transmembrane region" description="Helical" evidence="1">
    <location>
        <begin position="482"/>
        <end position="498"/>
    </location>
</feature>
<keyword evidence="2" id="KW-0732">Signal</keyword>
<feature type="transmembrane region" description="Helical" evidence="1">
    <location>
        <begin position="32"/>
        <end position="50"/>
    </location>
</feature>
<dbReference type="OrthoDB" id="3061561at2759"/>
<protein>
    <submittedName>
        <fullName evidence="3">Uncharacterized protein</fullName>
    </submittedName>
</protein>
<evidence type="ECO:0000256" key="1">
    <source>
        <dbReference type="SAM" id="Phobius"/>
    </source>
</evidence>
<dbReference type="PANTHER" id="PTHR35043">
    <property type="entry name" value="TRANSCRIPTION FACTOR DOMAIN-CONTAINING PROTEIN"/>
    <property type="match status" value="1"/>
</dbReference>
<dbReference type="GeneID" id="54284952"/>
<name>A0A6A5XYJ1_9PLEO</name>
<feature type="transmembrane region" description="Helical" evidence="1">
    <location>
        <begin position="551"/>
        <end position="573"/>
    </location>
</feature>
<sequence length="599" mass="67591">MFLCIGLALLVRRGAALDTVAWSSAPNVRGTWDLIASCVLTLTICVWSALHLNVPTEKSTLTERNLRRTRWILLGVFAPELVVSSAFAQYLTARWLRRELLSDLNYSKAEGHHVQESAEVDRDTKLRGWTITQCYFAVMGGITVQAEPVFGSPERYSLTPDGVRLLSFLGHLPDIQETQVRDKSKADGLAKTLVCLQAGWMILQMIARLHQRLPVTLLEINTIGHVLCALVLYLLWWSKPLEVKDPVLLPYENWMDPYLSLMWMCSPISGSSEDEITEMRCMTYIPSERRSTLPSMDIPTIAIEHSTCDSPTDARPAAHETHFSVGSTAARNPRKFIGPLGDFRVGSGSRSPSPAPFDHHVSYMIAKTAMKPAPEHEVFFQLQEPHHGLQHSASYCRRGFDDCKDHSDLSPIAIRRWQHACTLIDTLWNECEKRPSYINNYFTISTLGTFVGEIGYIDTHAPNILGLSYLGGVNIHKDRMKSVLAFAGAAYGAIHIAAWNDFFPTQVERYLWITSSVAIGASGIFLWIFFLIKERVEKIDRAASRAGRTKVFSLIARFVIVPLFIIARVYLVVEAFVSLRRVPKEVYETPEWTRYLPHL</sequence>
<proteinExistence type="predicted"/>
<organism evidence="3 4">
    <name type="scientific">Aaosphaeria arxii CBS 175.79</name>
    <dbReference type="NCBI Taxonomy" id="1450172"/>
    <lineage>
        <taxon>Eukaryota</taxon>
        <taxon>Fungi</taxon>
        <taxon>Dikarya</taxon>
        <taxon>Ascomycota</taxon>
        <taxon>Pezizomycotina</taxon>
        <taxon>Dothideomycetes</taxon>
        <taxon>Pleosporomycetidae</taxon>
        <taxon>Pleosporales</taxon>
        <taxon>Pleosporales incertae sedis</taxon>
        <taxon>Aaosphaeria</taxon>
    </lineage>
</organism>
<feature type="chain" id="PRO_5025482697" evidence="2">
    <location>
        <begin position="17"/>
        <end position="599"/>
    </location>
</feature>
<evidence type="ECO:0000313" key="3">
    <source>
        <dbReference type="EMBL" id="KAF2017710.1"/>
    </source>
</evidence>
<keyword evidence="1" id="KW-1133">Transmembrane helix</keyword>
<feature type="transmembrane region" description="Helical" evidence="1">
    <location>
        <begin position="71"/>
        <end position="91"/>
    </location>
</feature>